<comment type="caution">
    <text evidence="1">The sequence shown here is derived from an EMBL/GenBank/DDBJ whole genome shotgun (WGS) entry which is preliminary data.</text>
</comment>
<evidence type="ECO:0000313" key="1">
    <source>
        <dbReference type="EMBL" id="KYO26848.1"/>
    </source>
</evidence>
<proteinExistence type="predicted"/>
<gene>
    <name evidence="1" type="ORF">Y1Q_0019290</name>
</gene>
<dbReference type="Proteomes" id="UP000050525">
    <property type="component" value="Unassembled WGS sequence"/>
</dbReference>
<dbReference type="EMBL" id="AKHW03005461">
    <property type="protein sequence ID" value="KYO26848.1"/>
    <property type="molecule type" value="Genomic_DNA"/>
</dbReference>
<name>A0A151MQN5_ALLMI</name>
<reference evidence="1 2" key="1">
    <citation type="journal article" date="2012" name="Genome Biol.">
        <title>Sequencing three crocodilian genomes to illuminate the evolution of archosaurs and amniotes.</title>
        <authorList>
            <person name="St John J.A."/>
            <person name="Braun E.L."/>
            <person name="Isberg S.R."/>
            <person name="Miles L.G."/>
            <person name="Chong A.Y."/>
            <person name="Gongora J."/>
            <person name="Dalzell P."/>
            <person name="Moran C."/>
            <person name="Bed'hom B."/>
            <person name="Abzhanov A."/>
            <person name="Burgess S.C."/>
            <person name="Cooksey A.M."/>
            <person name="Castoe T.A."/>
            <person name="Crawford N.G."/>
            <person name="Densmore L.D."/>
            <person name="Drew J.C."/>
            <person name="Edwards S.V."/>
            <person name="Faircloth B.C."/>
            <person name="Fujita M.K."/>
            <person name="Greenwold M.J."/>
            <person name="Hoffmann F.G."/>
            <person name="Howard J.M."/>
            <person name="Iguchi T."/>
            <person name="Janes D.E."/>
            <person name="Khan S.Y."/>
            <person name="Kohno S."/>
            <person name="de Koning A.J."/>
            <person name="Lance S.L."/>
            <person name="McCarthy F.M."/>
            <person name="McCormack J.E."/>
            <person name="Merchant M.E."/>
            <person name="Peterson D.G."/>
            <person name="Pollock D.D."/>
            <person name="Pourmand N."/>
            <person name="Raney B.J."/>
            <person name="Roessler K.A."/>
            <person name="Sanford J.R."/>
            <person name="Sawyer R.H."/>
            <person name="Schmidt C.J."/>
            <person name="Triplett E.W."/>
            <person name="Tuberville T.D."/>
            <person name="Venegas-Anaya M."/>
            <person name="Howard J.T."/>
            <person name="Jarvis E.D."/>
            <person name="Guillette L.J.Jr."/>
            <person name="Glenn T.C."/>
            <person name="Green R.E."/>
            <person name="Ray D.A."/>
        </authorList>
    </citation>
    <scope>NUCLEOTIDE SEQUENCE [LARGE SCALE GENOMIC DNA]</scope>
    <source>
        <strain evidence="1">KSC_2009_1</strain>
    </source>
</reference>
<accession>A0A151MQN5</accession>
<organism evidence="1 2">
    <name type="scientific">Alligator mississippiensis</name>
    <name type="common">American alligator</name>
    <dbReference type="NCBI Taxonomy" id="8496"/>
    <lineage>
        <taxon>Eukaryota</taxon>
        <taxon>Metazoa</taxon>
        <taxon>Chordata</taxon>
        <taxon>Craniata</taxon>
        <taxon>Vertebrata</taxon>
        <taxon>Euteleostomi</taxon>
        <taxon>Archelosauria</taxon>
        <taxon>Archosauria</taxon>
        <taxon>Crocodylia</taxon>
        <taxon>Alligatoridae</taxon>
        <taxon>Alligatorinae</taxon>
        <taxon>Alligator</taxon>
    </lineage>
</organism>
<keyword evidence="2" id="KW-1185">Reference proteome</keyword>
<protein>
    <submittedName>
        <fullName evidence="1">Uncharacterized protein</fullName>
    </submittedName>
</protein>
<evidence type="ECO:0000313" key="2">
    <source>
        <dbReference type="Proteomes" id="UP000050525"/>
    </source>
</evidence>
<sequence length="106" mass="11525">MLKVGSYLKSDVVYIWNDFHQYDAICFTHAQDKGSAVPFLAGPHLYLPAEHLAGLLLERQGGHAGESVCAWTGGQQRTGSLTASAGERANNLAESMKYGERLSLMI</sequence>
<dbReference type="AlphaFoldDB" id="A0A151MQN5"/>